<dbReference type="GeneID" id="94847671"/>
<keyword evidence="1" id="KW-0175">Coiled coil</keyword>
<sequence>MLLTFLFLRLIYSDPSLYIPTFATFLIDSDFTEENCQELRDKYEQLLEETKKMCSEMADQFGLSYDDCIRATETNRGTFCSTGENIPKDMKAIDADVEFLVVSVLSYDEQMVLDFNNLPRQMKVIFTGVSYSYLLESGLLDSTNTSLEHEKFGKHYAKMNKRLVKKMIQLRTQNTNEGFRQLSDALLTKKQKAIMQKTLKSNRLLREENKQLLEKGKKPKYMKYYQITGPIKSKVSFFTVAMGDIKIIDGPIDSDC</sequence>
<dbReference type="EMBL" id="MLAK01001377">
    <property type="protein sequence ID" value="OHS93706.1"/>
    <property type="molecule type" value="Genomic_DNA"/>
</dbReference>
<proteinExistence type="predicted"/>
<dbReference type="AlphaFoldDB" id="A0A1J4J2X9"/>
<evidence type="ECO:0000313" key="2">
    <source>
        <dbReference type="EMBL" id="OHS93706.1"/>
    </source>
</evidence>
<reference evidence="2" key="1">
    <citation type="submission" date="2016-10" db="EMBL/GenBank/DDBJ databases">
        <authorList>
            <person name="Benchimol M."/>
            <person name="Almeida L.G."/>
            <person name="Vasconcelos A.T."/>
            <person name="Perreira-Neves A."/>
            <person name="Rosa I.A."/>
            <person name="Tasca T."/>
            <person name="Bogo M.R."/>
            <person name="de Souza W."/>
        </authorList>
    </citation>
    <scope>NUCLEOTIDE SEQUENCE [LARGE SCALE GENOMIC DNA]</scope>
    <source>
        <strain evidence="2">K</strain>
    </source>
</reference>
<dbReference type="Proteomes" id="UP000179807">
    <property type="component" value="Unassembled WGS sequence"/>
</dbReference>
<name>A0A1J4J2X9_9EUKA</name>
<comment type="caution">
    <text evidence="2">The sequence shown here is derived from an EMBL/GenBank/DDBJ whole genome shotgun (WGS) entry which is preliminary data.</text>
</comment>
<evidence type="ECO:0000313" key="3">
    <source>
        <dbReference type="Proteomes" id="UP000179807"/>
    </source>
</evidence>
<feature type="coiled-coil region" evidence="1">
    <location>
        <begin position="29"/>
        <end position="60"/>
    </location>
</feature>
<dbReference type="RefSeq" id="XP_068346843.1">
    <property type="nucleotide sequence ID" value="XM_068512967.1"/>
</dbReference>
<keyword evidence="3" id="KW-1185">Reference proteome</keyword>
<protein>
    <submittedName>
        <fullName evidence="2">Uncharacterized protein</fullName>
    </submittedName>
</protein>
<dbReference type="VEuPathDB" id="TrichDB:TRFO_40028"/>
<gene>
    <name evidence="2" type="ORF">TRFO_40028</name>
</gene>
<organism evidence="2 3">
    <name type="scientific">Tritrichomonas foetus</name>
    <dbReference type="NCBI Taxonomy" id="1144522"/>
    <lineage>
        <taxon>Eukaryota</taxon>
        <taxon>Metamonada</taxon>
        <taxon>Parabasalia</taxon>
        <taxon>Tritrichomonadida</taxon>
        <taxon>Tritrichomonadidae</taxon>
        <taxon>Tritrichomonas</taxon>
    </lineage>
</organism>
<evidence type="ECO:0000256" key="1">
    <source>
        <dbReference type="SAM" id="Coils"/>
    </source>
</evidence>
<accession>A0A1J4J2X9</accession>